<evidence type="ECO:0000313" key="2">
    <source>
        <dbReference type="Proteomes" id="UP000756921"/>
    </source>
</evidence>
<dbReference type="PANTHER" id="PTHR44013:SF1">
    <property type="entry name" value="ZINC-TYPE ALCOHOL DEHYDROGENASE-LIKE PROTEIN C16A3.02C"/>
    <property type="match status" value="1"/>
</dbReference>
<reference evidence="1" key="1">
    <citation type="journal article" date="2020" name="Mol. Plant Microbe Interact.">
        <title>Genome Sequence of the Biocontrol Agent Coniothyrium minitans strain Conio (IMI 134523).</title>
        <authorList>
            <person name="Patel D."/>
            <person name="Shittu T.A."/>
            <person name="Baroncelli R."/>
            <person name="Muthumeenakshi S."/>
            <person name="Osborne T.H."/>
            <person name="Janganan T.K."/>
            <person name="Sreenivasaprasad S."/>
        </authorList>
    </citation>
    <scope>NUCLEOTIDE SEQUENCE</scope>
    <source>
        <strain evidence="1">Conio</strain>
    </source>
</reference>
<protein>
    <submittedName>
        <fullName evidence="1">Zinc alcohol dehydrogenase</fullName>
    </submittedName>
</protein>
<evidence type="ECO:0000313" key="1">
    <source>
        <dbReference type="EMBL" id="KAF9731347.1"/>
    </source>
</evidence>
<dbReference type="Pfam" id="PF13602">
    <property type="entry name" value="ADH_zinc_N_2"/>
    <property type="match status" value="1"/>
</dbReference>
<organism evidence="1 2">
    <name type="scientific">Paraphaeosphaeria minitans</name>
    <dbReference type="NCBI Taxonomy" id="565426"/>
    <lineage>
        <taxon>Eukaryota</taxon>
        <taxon>Fungi</taxon>
        <taxon>Dikarya</taxon>
        <taxon>Ascomycota</taxon>
        <taxon>Pezizomycotina</taxon>
        <taxon>Dothideomycetes</taxon>
        <taxon>Pleosporomycetidae</taxon>
        <taxon>Pleosporales</taxon>
        <taxon>Massarineae</taxon>
        <taxon>Didymosphaeriaceae</taxon>
        <taxon>Paraphaeosphaeria</taxon>
    </lineage>
</organism>
<keyword evidence="2" id="KW-1185">Reference proteome</keyword>
<comment type="caution">
    <text evidence="1">The sequence shown here is derived from an EMBL/GenBank/DDBJ whole genome shotgun (WGS) entry which is preliminary data.</text>
</comment>
<dbReference type="GO" id="GO:0016491">
    <property type="term" value="F:oxidoreductase activity"/>
    <property type="evidence" value="ECO:0007669"/>
    <property type="project" value="InterPro"/>
</dbReference>
<dbReference type="InterPro" id="IPR052733">
    <property type="entry name" value="Chloroplast_QOR"/>
</dbReference>
<accession>A0A9P6KLX6</accession>
<sequence length="158" mass="17461">MYPVSTREWGSEYLRPILLAFVQPPALEPREDRKLPFAEMAASVPLSTLSAYQGLFVHGALKPPKEGKNTGKRVLITAASGGVGLWGVQLARQAGAEVVGTCGTSNVDFVKSLGWILSWTIERWIYLDSVYELERFEEAFKKLEDGHAKGKIILRVGK</sequence>
<dbReference type="GO" id="GO:0008270">
    <property type="term" value="F:zinc ion binding"/>
    <property type="evidence" value="ECO:0007669"/>
    <property type="project" value="InterPro"/>
</dbReference>
<name>A0A9P6KLX6_9PLEO</name>
<dbReference type="Gene3D" id="3.40.50.720">
    <property type="entry name" value="NAD(P)-binding Rossmann-like Domain"/>
    <property type="match status" value="1"/>
</dbReference>
<dbReference type="SUPFAM" id="SSF51735">
    <property type="entry name" value="NAD(P)-binding Rossmann-fold domains"/>
    <property type="match status" value="1"/>
</dbReference>
<dbReference type="PANTHER" id="PTHR44013">
    <property type="entry name" value="ZINC-TYPE ALCOHOL DEHYDROGENASE-LIKE PROTEIN C16A3.02C"/>
    <property type="match status" value="1"/>
</dbReference>
<dbReference type="OrthoDB" id="3509362at2759"/>
<gene>
    <name evidence="1" type="ORF">PMIN01_10364</name>
</gene>
<dbReference type="Proteomes" id="UP000756921">
    <property type="component" value="Unassembled WGS sequence"/>
</dbReference>
<dbReference type="InterPro" id="IPR002364">
    <property type="entry name" value="Quin_OxRdtase/zeta-crystal_CS"/>
</dbReference>
<dbReference type="EMBL" id="WJXW01000012">
    <property type="protein sequence ID" value="KAF9731347.1"/>
    <property type="molecule type" value="Genomic_DNA"/>
</dbReference>
<proteinExistence type="predicted"/>
<dbReference type="AlphaFoldDB" id="A0A9P6KLX6"/>
<dbReference type="InterPro" id="IPR036291">
    <property type="entry name" value="NAD(P)-bd_dom_sf"/>
</dbReference>
<dbReference type="PROSITE" id="PS01162">
    <property type="entry name" value="QOR_ZETA_CRYSTAL"/>
    <property type="match status" value="1"/>
</dbReference>